<dbReference type="Proteomes" id="UP000536909">
    <property type="component" value="Unassembled WGS sequence"/>
</dbReference>
<reference evidence="2 3" key="1">
    <citation type="submission" date="2019-04" db="EMBL/GenBank/DDBJ databases">
        <title>Deinococcus metalilatus MA1002 mutant No.5.</title>
        <authorList>
            <person name="Park W."/>
            <person name="Park C."/>
        </authorList>
    </citation>
    <scope>NUCLEOTIDE SEQUENCE [LARGE SCALE GENOMIC DNA]</scope>
    <source>
        <strain evidence="2 3">MA1002-m5</strain>
    </source>
</reference>
<dbReference type="EMBL" id="VBRC01000005">
    <property type="protein sequence ID" value="TLK27870.1"/>
    <property type="molecule type" value="Genomic_DNA"/>
</dbReference>
<keyword evidence="4" id="KW-1185">Reference proteome</keyword>
<comment type="caution">
    <text evidence="2">The sequence shown here is derived from an EMBL/GenBank/DDBJ whole genome shotgun (WGS) entry which is preliminary data.</text>
</comment>
<dbReference type="RefSeq" id="WP_129119339.1">
    <property type="nucleotide sequence ID" value="NZ_BSUI01000016.1"/>
</dbReference>
<dbReference type="AlphaFoldDB" id="A0AAJ5F4I7"/>
<reference evidence="1 4" key="2">
    <citation type="submission" date="2020-08" db="EMBL/GenBank/DDBJ databases">
        <title>Genomic Encyclopedia of Type Strains, Phase IV (KMG-IV): sequencing the most valuable type-strain genomes for metagenomic binning, comparative biology and taxonomic classification.</title>
        <authorList>
            <person name="Goeker M."/>
        </authorList>
    </citation>
    <scope>NUCLEOTIDE SEQUENCE [LARGE SCALE GENOMIC DNA]</scope>
    <source>
        <strain evidence="1 4">DSM 105434</strain>
    </source>
</reference>
<evidence type="ECO:0000313" key="1">
    <source>
        <dbReference type="EMBL" id="MBB5294273.1"/>
    </source>
</evidence>
<dbReference type="EMBL" id="JACHFV010000003">
    <property type="protein sequence ID" value="MBB5294273.1"/>
    <property type="molecule type" value="Genomic_DNA"/>
</dbReference>
<protein>
    <submittedName>
        <fullName evidence="2">Uncharacterized protein</fullName>
    </submittedName>
</protein>
<accession>A0AAJ5F4I7</accession>
<proteinExistence type="predicted"/>
<organism evidence="2 3">
    <name type="scientific">Deinococcus metallilatus</name>
    <dbReference type="NCBI Taxonomy" id="1211322"/>
    <lineage>
        <taxon>Bacteria</taxon>
        <taxon>Thermotogati</taxon>
        <taxon>Deinococcota</taxon>
        <taxon>Deinococci</taxon>
        <taxon>Deinococcales</taxon>
        <taxon>Deinococcaceae</taxon>
        <taxon>Deinococcus</taxon>
    </lineage>
</organism>
<evidence type="ECO:0000313" key="3">
    <source>
        <dbReference type="Proteomes" id="UP000308000"/>
    </source>
</evidence>
<name>A0AAJ5F4I7_9DEIO</name>
<dbReference type="Proteomes" id="UP000308000">
    <property type="component" value="Unassembled WGS sequence"/>
</dbReference>
<evidence type="ECO:0000313" key="4">
    <source>
        <dbReference type="Proteomes" id="UP000536909"/>
    </source>
</evidence>
<gene>
    <name evidence="2" type="ORF">FCS05_08085</name>
    <name evidence="1" type="ORF">HNQ10_001087</name>
</gene>
<sequence>MSEVTADEGVTLHLTRSEALVLFEWLARNDGTEALAFEHEAEQKVIWTLEGQLEKAFREVLDPEYAVKLAQAGSHVMDAEA</sequence>
<evidence type="ECO:0000313" key="2">
    <source>
        <dbReference type="EMBL" id="TLK27870.1"/>
    </source>
</evidence>